<evidence type="ECO:0000256" key="1">
    <source>
        <dbReference type="ARBA" id="ARBA00000885"/>
    </source>
</evidence>
<dbReference type="VEuPathDB" id="MicrosporidiaDB:NBO_64g0046"/>
<dbReference type="EC" id="2.3.2.26" evidence="2"/>
<dbReference type="CDD" id="cd00078">
    <property type="entry name" value="HECTc"/>
    <property type="match status" value="1"/>
</dbReference>
<dbReference type="SUPFAM" id="SSF56204">
    <property type="entry name" value="Hect, E3 ligase catalytic domain"/>
    <property type="match status" value="1"/>
</dbReference>
<dbReference type="Gene3D" id="3.90.1750.10">
    <property type="entry name" value="Hect, E3 ligase catalytic domains"/>
    <property type="match status" value="1"/>
</dbReference>
<evidence type="ECO:0000259" key="6">
    <source>
        <dbReference type="PROSITE" id="PS50237"/>
    </source>
</evidence>
<dbReference type="GO" id="GO:0061630">
    <property type="term" value="F:ubiquitin protein ligase activity"/>
    <property type="evidence" value="ECO:0007669"/>
    <property type="project" value="UniProtKB-EC"/>
</dbReference>
<dbReference type="InterPro" id="IPR044611">
    <property type="entry name" value="E3A/B/C-like"/>
</dbReference>
<keyword evidence="8" id="KW-1185">Reference proteome</keyword>
<feature type="active site" description="Glycyl thioester intermediate" evidence="5">
    <location>
        <position position="373"/>
    </location>
</feature>
<dbReference type="STRING" id="578461.R0MHP0"/>
<dbReference type="Gene3D" id="3.30.2410.10">
    <property type="entry name" value="Hect, E3 ligase catalytic domain"/>
    <property type="match status" value="1"/>
</dbReference>
<evidence type="ECO:0000256" key="5">
    <source>
        <dbReference type="PROSITE-ProRule" id="PRU00104"/>
    </source>
</evidence>
<name>R0MHP0_NOSB1</name>
<dbReference type="Proteomes" id="UP000016927">
    <property type="component" value="Unassembled WGS sequence"/>
</dbReference>
<gene>
    <name evidence="7" type="primary">UBE3A</name>
    <name evidence="7" type="ORF">NBO_64g0046</name>
</gene>
<dbReference type="PROSITE" id="PS50237">
    <property type="entry name" value="HECT"/>
    <property type="match status" value="1"/>
</dbReference>
<dbReference type="SMART" id="SM00119">
    <property type="entry name" value="HECTc"/>
    <property type="match status" value="1"/>
</dbReference>
<dbReference type="PANTHER" id="PTHR45700">
    <property type="entry name" value="UBIQUITIN-PROTEIN LIGASE E3C"/>
    <property type="match status" value="1"/>
</dbReference>
<dbReference type="GO" id="GO:0016874">
    <property type="term" value="F:ligase activity"/>
    <property type="evidence" value="ECO:0007669"/>
    <property type="project" value="UniProtKB-KW"/>
</dbReference>
<keyword evidence="3" id="KW-0808">Transferase</keyword>
<protein>
    <recommendedName>
        <fullName evidence="2">HECT-type E3 ubiquitin transferase</fullName>
        <ecNumber evidence="2">2.3.2.26</ecNumber>
    </recommendedName>
</protein>
<evidence type="ECO:0000313" key="7">
    <source>
        <dbReference type="EMBL" id="EOB13665.1"/>
    </source>
</evidence>
<evidence type="ECO:0000256" key="4">
    <source>
        <dbReference type="ARBA" id="ARBA00022786"/>
    </source>
</evidence>
<reference evidence="7 8" key="1">
    <citation type="journal article" date="2013" name="BMC Genomics">
        <title>Comparative genomics of parasitic silkworm microsporidia reveal an association between genome expansion and host adaptation.</title>
        <authorList>
            <person name="Pan G."/>
            <person name="Xu J."/>
            <person name="Li T."/>
            <person name="Xia Q."/>
            <person name="Liu S.L."/>
            <person name="Zhang G."/>
            <person name="Li S."/>
            <person name="Li C."/>
            <person name="Liu H."/>
            <person name="Yang L."/>
            <person name="Liu T."/>
            <person name="Zhang X."/>
            <person name="Wu Z."/>
            <person name="Fan W."/>
            <person name="Dang X."/>
            <person name="Xiang H."/>
            <person name="Tao M."/>
            <person name="Li Y."/>
            <person name="Hu J."/>
            <person name="Li Z."/>
            <person name="Lin L."/>
            <person name="Luo J."/>
            <person name="Geng L."/>
            <person name="Wang L."/>
            <person name="Long M."/>
            <person name="Wan Y."/>
            <person name="He N."/>
            <person name="Zhang Z."/>
            <person name="Lu C."/>
            <person name="Keeling P.J."/>
            <person name="Wang J."/>
            <person name="Xiang Z."/>
            <person name="Zhou Z."/>
        </authorList>
    </citation>
    <scope>NUCLEOTIDE SEQUENCE [LARGE SCALE GENOMIC DNA]</scope>
    <source>
        <strain evidence="8">CQ1 / CVCC 102059</strain>
    </source>
</reference>
<dbReference type="FunFam" id="3.30.2410.10:FF:000003">
    <property type="entry name" value="probable E3 ubiquitin-protein ligase HERC4 isoform X1"/>
    <property type="match status" value="1"/>
</dbReference>
<dbReference type="OrthoDB" id="8068875at2759"/>
<dbReference type="OMA" id="WHILENS"/>
<dbReference type="EMBL" id="KB908972">
    <property type="protein sequence ID" value="EOB13665.1"/>
    <property type="molecule type" value="Genomic_DNA"/>
</dbReference>
<dbReference type="AlphaFoldDB" id="R0MHP0"/>
<accession>R0MHP0</accession>
<dbReference type="Gene3D" id="3.30.2160.10">
    <property type="entry name" value="Hect, E3 ligase catalytic domain"/>
    <property type="match status" value="1"/>
</dbReference>
<dbReference type="HOGENOM" id="CLU_002173_9_2_1"/>
<dbReference type="InterPro" id="IPR035983">
    <property type="entry name" value="Hect_E3_ubiquitin_ligase"/>
</dbReference>
<keyword evidence="7" id="KW-0436">Ligase</keyword>
<organism evidence="7 8">
    <name type="scientific">Nosema bombycis (strain CQ1 / CVCC 102059)</name>
    <name type="common">Microsporidian parasite</name>
    <name type="synonym">Pebrine of silkworm</name>
    <dbReference type="NCBI Taxonomy" id="578461"/>
    <lineage>
        <taxon>Eukaryota</taxon>
        <taxon>Fungi</taxon>
        <taxon>Fungi incertae sedis</taxon>
        <taxon>Microsporidia</taxon>
        <taxon>Nosematidae</taxon>
        <taxon>Nosema</taxon>
    </lineage>
</organism>
<feature type="domain" description="HECT" evidence="6">
    <location>
        <begin position="83"/>
        <end position="405"/>
    </location>
</feature>
<evidence type="ECO:0000256" key="3">
    <source>
        <dbReference type="ARBA" id="ARBA00022679"/>
    </source>
</evidence>
<keyword evidence="4 5" id="KW-0833">Ubl conjugation pathway</keyword>
<evidence type="ECO:0000256" key="2">
    <source>
        <dbReference type="ARBA" id="ARBA00012485"/>
    </source>
</evidence>
<dbReference type="GO" id="GO:0000209">
    <property type="term" value="P:protein polyubiquitination"/>
    <property type="evidence" value="ECO:0007669"/>
    <property type="project" value="InterPro"/>
</dbReference>
<dbReference type="Pfam" id="PF00632">
    <property type="entry name" value="HECT"/>
    <property type="match status" value="1"/>
</dbReference>
<proteinExistence type="predicted"/>
<comment type="catalytic activity">
    <reaction evidence="1">
        <text>S-ubiquitinyl-[E2 ubiquitin-conjugating enzyme]-L-cysteine + [acceptor protein]-L-lysine = [E2 ubiquitin-conjugating enzyme]-L-cysteine + N(6)-ubiquitinyl-[acceptor protein]-L-lysine.</text>
        <dbReference type="EC" id="2.3.2.26"/>
    </reaction>
</comment>
<sequence length="405" mass="47226">MNFREEFKFYRTKTKTPLRYSFVLPVHIKAELIKAETNDMMKSSLQDSFFRALFEGHIGPYLFITVSRDNIYKESMDVVRCLNIEDVRKQLRITFKCEEGVDSGGIRKEYFQLLSHEIKHDERLFYNNESTIWLRNDCLDMSAYMTIGKILGIALYNNVLLNIPFPSVFFKKLLGKKTTFYDLKEIDPELFCSLTNLKKLSEEDIAGLGLTFTINYTSSKNKTKTYNLTEDKSEKSVTKSNINSFVNRYADFYINRSIYRQFEAIKKGFLFVIERETLFYLDHKELEKIIMGSNDFDVHALRSTASYTDYESDSQIISWFWAIFESYGKKMRKKLLQFITGNDRIPVAGAASVKLIIMKNGCDTDRLPSSQTCFNTLLLPEYSSKKKLESKLRTALEMTAGFYLL</sequence>
<evidence type="ECO:0000313" key="8">
    <source>
        <dbReference type="Proteomes" id="UP000016927"/>
    </source>
</evidence>
<dbReference type="InterPro" id="IPR000569">
    <property type="entry name" value="HECT_dom"/>
</dbReference>